<keyword evidence="3" id="KW-0408">Iron</keyword>
<evidence type="ECO:0000313" key="7">
    <source>
        <dbReference type="Proteomes" id="UP000254000"/>
    </source>
</evidence>
<dbReference type="Gene3D" id="3.30.70.20">
    <property type="match status" value="2"/>
</dbReference>
<feature type="domain" description="4Fe-4S ferredoxin-type" evidence="5">
    <location>
        <begin position="90"/>
        <end position="119"/>
    </location>
</feature>
<dbReference type="InterPro" id="IPR017896">
    <property type="entry name" value="4Fe4S_Fe-S-bd"/>
</dbReference>
<comment type="caution">
    <text evidence="6">The sequence shown here is derived from an EMBL/GenBank/DDBJ whole genome shotgun (WGS) entry which is preliminary data.</text>
</comment>
<dbReference type="EMBL" id="PPTS01000016">
    <property type="protein sequence ID" value="RDB61441.1"/>
    <property type="molecule type" value="Genomic_DNA"/>
</dbReference>
<dbReference type="PROSITE" id="PS51379">
    <property type="entry name" value="4FE4S_FER_2"/>
    <property type="match status" value="2"/>
</dbReference>
<dbReference type="AlphaFoldDB" id="A0A369LPE0"/>
<gene>
    <name evidence="6" type="ORF">C1877_14880</name>
</gene>
<keyword evidence="2" id="KW-0479">Metal-binding</keyword>
<dbReference type="GO" id="GO:0005975">
    <property type="term" value="P:carbohydrate metabolic process"/>
    <property type="evidence" value="ECO:0007669"/>
    <property type="project" value="UniProtKB-ARBA"/>
</dbReference>
<evidence type="ECO:0000256" key="1">
    <source>
        <dbReference type="ARBA" id="ARBA00022485"/>
    </source>
</evidence>
<evidence type="ECO:0000259" key="5">
    <source>
        <dbReference type="PROSITE" id="PS51379"/>
    </source>
</evidence>
<dbReference type="Pfam" id="PF13247">
    <property type="entry name" value="Fer4_11"/>
    <property type="match status" value="1"/>
</dbReference>
<reference evidence="6 7" key="1">
    <citation type="journal article" date="2018" name="Elife">
        <title>Discovery and characterization of a prevalent human gut bacterial enzyme sufficient for the inactivation of a family of plant toxins.</title>
        <authorList>
            <person name="Koppel N."/>
            <person name="Bisanz J.E."/>
            <person name="Pandelia M.E."/>
            <person name="Turnbaugh P.J."/>
            <person name="Balskus E.P."/>
        </authorList>
    </citation>
    <scope>NUCLEOTIDE SEQUENCE [LARGE SCALE GENOMIC DNA]</scope>
    <source>
        <strain evidence="6 7">3C</strain>
    </source>
</reference>
<dbReference type="InterPro" id="IPR013783">
    <property type="entry name" value="Ig-like_fold"/>
</dbReference>
<organism evidence="6 7">
    <name type="scientific">Gordonibacter pamelaeae</name>
    <dbReference type="NCBI Taxonomy" id="471189"/>
    <lineage>
        <taxon>Bacteria</taxon>
        <taxon>Bacillati</taxon>
        <taxon>Actinomycetota</taxon>
        <taxon>Coriobacteriia</taxon>
        <taxon>Eggerthellales</taxon>
        <taxon>Eggerthellaceae</taxon>
        <taxon>Gordonibacter</taxon>
    </lineage>
</organism>
<dbReference type="Gene3D" id="2.60.40.10">
    <property type="entry name" value="Immunoglobulins"/>
    <property type="match status" value="1"/>
</dbReference>
<evidence type="ECO:0000313" key="6">
    <source>
        <dbReference type="EMBL" id="RDB61441.1"/>
    </source>
</evidence>
<evidence type="ECO:0000256" key="3">
    <source>
        <dbReference type="ARBA" id="ARBA00023004"/>
    </source>
</evidence>
<evidence type="ECO:0000256" key="2">
    <source>
        <dbReference type="ARBA" id="ARBA00022723"/>
    </source>
</evidence>
<dbReference type="GeneID" id="78360973"/>
<accession>A0A369LPE0</accession>
<dbReference type="GO" id="GO:0051539">
    <property type="term" value="F:4 iron, 4 sulfur cluster binding"/>
    <property type="evidence" value="ECO:0007669"/>
    <property type="project" value="UniProtKB-KW"/>
</dbReference>
<sequence length="262" mass="28269">MKAFLIDVAKCNGCHNCQISCKDEHCGTEWMPYAADQPMTGHFWCKVEEKVRGSVPVVRVSYTPLVCGHCDDAPCAAAAKDGAVYRHDDGLVVIDPAKAKGQRAIMDACPMGAIYWNEELNLPQKCTGCAHLLDDGWAEPRCVDACPTGALSFGEEGALDLKGAEPLGPLVGLGAHAWYKNLPKRFVAGCLVDFDSREVVVDAEAVLVDEAGTEVARVPTDDFGDFLFDQVEPAAYTVRVAGRELAADVREKDLNLGDIALR</sequence>
<dbReference type="PANTHER" id="PTHR43177">
    <property type="entry name" value="PROTEIN NRFC"/>
    <property type="match status" value="1"/>
</dbReference>
<keyword evidence="4" id="KW-0411">Iron-sulfur</keyword>
<dbReference type="SUPFAM" id="SSF54862">
    <property type="entry name" value="4Fe-4S ferredoxins"/>
    <property type="match status" value="1"/>
</dbReference>
<keyword evidence="1" id="KW-0004">4Fe-4S</keyword>
<dbReference type="PANTHER" id="PTHR43177:SF3">
    <property type="entry name" value="PROTEIN NRFC HOMOLOG"/>
    <property type="match status" value="1"/>
</dbReference>
<feature type="domain" description="4Fe-4S ferredoxin-type" evidence="5">
    <location>
        <begin position="2"/>
        <end position="31"/>
    </location>
</feature>
<protein>
    <submittedName>
        <fullName evidence="6">Oxidoreductase</fullName>
    </submittedName>
</protein>
<dbReference type="GO" id="GO:0046872">
    <property type="term" value="F:metal ion binding"/>
    <property type="evidence" value="ECO:0007669"/>
    <property type="project" value="UniProtKB-KW"/>
</dbReference>
<proteinExistence type="predicted"/>
<dbReference type="RefSeq" id="WP_015539670.1">
    <property type="nucleotide sequence ID" value="NZ_CABMMS010000016.1"/>
</dbReference>
<keyword evidence="7" id="KW-1185">Reference proteome</keyword>
<dbReference type="SUPFAM" id="SSF49478">
    <property type="entry name" value="Cna protein B-type domain"/>
    <property type="match status" value="1"/>
</dbReference>
<dbReference type="OrthoDB" id="3752614at2"/>
<name>A0A369LPE0_9ACTN</name>
<dbReference type="InterPro" id="IPR050954">
    <property type="entry name" value="ET_IronSulfur_Cluster-Binding"/>
</dbReference>
<dbReference type="Proteomes" id="UP000254000">
    <property type="component" value="Unassembled WGS sequence"/>
</dbReference>
<evidence type="ECO:0000256" key="4">
    <source>
        <dbReference type="ARBA" id="ARBA00023014"/>
    </source>
</evidence>